<protein>
    <submittedName>
        <fullName evidence="2 3">Uncharacterized protein</fullName>
    </submittedName>
</protein>
<proteinExistence type="predicted"/>
<dbReference type="AlphaFoldDB" id="A0A915AJC6"/>
<evidence type="ECO:0000313" key="2">
    <source>
        <dbReference type="WBParaSite" id="PgR008_g084_t04"/>
    </source>
</evidence>
<dbReference type="Proteomes" id="UP000887569">
    <property type="component" value="Unplaced"/>
</dbReference>
<sequence>MTSLKQDESFDRVQRYNPCTIIFNGSIVRVARLLRAGAAKTTTGRRNMLKCLMEAFLA</sequence>
<dbReference type="WBParaSite" id="PgR008_g084_t04">
    <property type="protein sequence ID" value="PgR008_g084_t04"/>
    <property type="gene ID" value="PgR008_g084"/>
</dbReference>
<organism evidence="1 3">
    <name type="scientific">Parascaris univalens</name>
    <name type="common">Nematode worm</name>
    <dbReference type="NCBI Taxonomy" id="6257"/>
    <lineage>
        <taxon>Eukaryota</taxon>
        <taxon>Metazoa</taxon>
        <taxon>Ecdysozoa</taxon>
        <taxon>Nematoda</taxon>
        <taxon>Chromadorea</taxon>
        <taxon>Rhabditida</taxon>
        <taxon>Spirurina</taxon>
        <taxon>Ascaridomorpha</taxon>
        <taxon>Ascaridoidea</taxon>
        <taxon>Ascarididae</taxon>
        <taxon>Parascaris</taxon>
    </lineage>
</organism>
<name>A0A915AJC6_PARUN</name>
<evidence type="ECO:0000313" key="3">
    <source>
        <dbReference type="WBParaSite" id="PgR008_g084_t05"/>
    </source>
</evidence>
<evidence type="ECO:0000313" key="1">
    <source>
        <dbReference type="Proteomes" id="UP000887569"/>
    </source>
</evidence>
<dbReference type="WBParaSite" id="PgR008_g084_t05">
    <property type="protein sequence ID" value="PgR008_g084_t05"/>
    <property type="gene ID" value="PgR008_g084"/>
</dbReference>
<reference evidence="2 3" key="1">
    <citation type="submission" date="2022-11" db="UniProtKB">
        <authorList>
            <consortium name="WormBaseParasite"/>
        </authorList>
    </citation>
    <scope>IDENTIFICATION</scope>
</reference>
<keyword evidence="1" id="KW-1185">Reference proteome</keyword>
<accession>A0A915AJC6</accession>